<gene>
    <name evidence="9" type="ORF">KQI88_00885</name>
</gene>
<keyword evidence="5" id="KW-0547">Nucleotide-binding</keyword>
<dbReference type="PANTHER" id="PTHR43297:SF2">
    <property type="entry name" value="DIPEPTIDE TRANSPORT ATP-BINDING PROTEIN DPPD"/>
    <property type="match status" value="1"/>
</dbReference>
<evidence type="ECO:0000256" key="1">
    <source>
        <dbReference type="ARBA" id="ARBA00004202"/>
    </source>
</evidence>
<keyword evidence="10" id="KW-1185">Reference proteome</keyword>
<evidence type="ECO:0000313" key="9">
    <source>
        <dbReference type="EMBL" id="MBU5674970.1"/>
    </source>
</evidence>
<comment type="subcellular location">
    <subcellularLocation>
        <location evidence="1">Cell membrane</location>
        <topology evidence="1">Peripheral membrane protein</topology>
    </subcellularLocation>
</comment>
<dbReference type="Proteomes" id="UP000779508">
    <property type="component" value="Unassembled WGS sequence"/>
</dbReference>
<feature type="domain" description="ABC transporter" evidence="8">
    <location>
        <begin position="10"/>
        <end position="258"/>
    </location>
</feature>
<reference evidence="9 10" key="1">
    <citation type="submission" date="2021-06" db="EMBL/GenBank/DDBJ databases">
        <authorList>
            <person name="Sun Q."/>
            <person name="Li D."/>
        </authorList>
    </citation>
    <scope>NUCLEOTIDE SEQUENCE [LARGE SCALE GENOMIC DNA]</scope>
    <source>
        <strain evidence="9 10">MSJ-5</strain>
    </source>
</reference>
<dbReference type="GO" id="GO:0005524">
    <property type="term" value="F:ATP binding"/>
    <property type="evidence" value="ECO:0007669"/>
    <property type="project" value="UniProtKB-KW"/>
</dbReference>
<dbReference type="RefSeq" id="WP_216414482.1">
    <property type="nucleotide sequence ID" value="NZ_JAHLQK010000001.1"/>
</dbReference>
<dbReference type="PROSITE" id="PS50893">
    <property type="entry name" value="ABC_TRANSPORTER_2"/>
    <property type="match status" value="1"/>
</dbReference>
<keyword evidence="3" id="KW-0813">Transport</keyword>
<evidence type="ECO:0000256" key="7">
    <source>
        <dbReference type="ARBA" id="ARBA00023136"/>
    </source>
</evidence>
<protein>
    <submittedName>
        <fullName evidence="9">ABC transporter ATP-binding protein</fullName>
    </submittedName>
</protein>
<evidence type="ECO:0000256" key="6">
    <source>
        <dbReference type="ARBA" id="ARBA00022840"/>
    </source>
</evidence>
<evidence type="ECO:0000256" key="4">
    <source>
        <dbReference type="ARBA" id="ARBA00022475"/>
    </source>
</evidence>
<dbReference type="InterPro" id="IPR003439">
    <property type="entry name" value="ABC_transporter-like_ATP-bd"/>
</dbReference>
<dbReference type="InterPro" id="IPR013563">
    <property type="entry name" value="Oligopep_ABC_C"/>
</dbReference>
<dbReference type="CDD" id="cd03257">
    <property type="entry name" value="ABC_NikE_OppD_transporters"/>
    <property type="match status" value="1"/>
</dbReference>
<sequence length="354" mass="39495">MENQDKVLQVKNLNISFNTYSGKVRAVRGVSLDLHKGETLAIVGESGSGKSVTNKAIVGILSKNATINTGEIIYEGKDLTKYSDNEFNKIRGSKISMIFQDPMSSLDPVMKIGNQITEALIVKQRISKDQAKKKAMDLMVAVGIPEPEKRYNQYPFQFSGGMRQRIVIATALACDPEVLICDEPTTALDVTIQAQTLELIKKIQQERDLSVIFITHDLGVVANVADRVAVMYAGKIVEYGTVDEIFYSPQHPYTWSLLASMPDLDTDSSDELLMIPGTPPNMLYPPKGDAFAARNKYAMKIDFEKEPPMFQVSDTHYAATWLLHPDAPKVEIPKVLQKRIEKQKERLVVSNEAR</sequence>
<dbReference type="InterPro" id="IPR050388">
    <property type="entry name" value="ABC_Ni/Peptide_Import"/>
</dbReference>
<dbReference type="EMBL" id="JAHLQK010000001">
    <property type="protein sequence ID" value="MBU5674970.1"/>
    <property type="molecule type" value="Genomic_DNA"/>
</dbReference>
<keyword evidence="6 9" id="KW-0067">ATP-binding</keyword>
<proteinExistence type="inferred from homology"/>
<dbReference type="NCBIfam" id="TIGR01727">
    <property type="entry name" value="oligo_HPY"/>
    <property type="match status" value="1"/>
</dbReference>
<comment type="caution">
    <text evidence="9">The sequence shown here is derived from an EMBL/GenBank/DDBJ whole genome shotgun (WGS) entry which is preliminary data.</text>
</comment>
<keyword evidence="4" id="KW-1003">Cell membrane</keyword>
<dbReference type="Pfam" id="PF08352">
    <property type="entry name" value="oligo_HPY"/>
    <property type="match status" value="1"/>
</dbReference>
<dbReference type="InterPro" id="IPR003593">
    <property type="entry name" value="AAA+_ATPase"/>
</dbReference>
<organism evidence="9 10">
    <name type="scientific">Alkaliphilus flagellatus</name>
    <dbReference type="NCBI Taxonomy" id="2841507"/>
    <lineage>
        <taxon>Bacteria</taxon>
        <taxon>Bacillati</taxon>
        <taxon>Bacillota</taxon>
        <taxon>Clostridia</taxon>
        <taxon>Peptostreptococcales</taxon>
        <taxon>Natronincolaceae</taxon>
        <taxon>Alkaliphilus</taxon>
    </lineage>
</organism>
<evidence type="ECO:0000256" key="2">
    <source>
        <dbReference type="ARBA" id="ARBA00005417"/>
    </source>
</evidence>
<dbReference type="PANTHER" id="PTHR43297">
    <property type="entry name" value="OLIGOPEPTIDE TRANSPORT ATP-BINDING PROTEIN APPD"/>
    <property type="match status" value="1"/>
</dbReference>
<dbReference type="SMART" id="SM00382">
    <property type="entry name" value="AAA"/>
    <property type="match status" value="1"/>
</dbReference>
<comment type="similarity">
    <text evidence="2">Belongs to the ABC transporter superfamily.</text>
</comment>
<accession>A0ABS6G0T5</accession>
<evidence type="ECO:0000256" key="3">
    <source>
        <dbReference type="ARBA" id="ARBA00022448"/>
    </source>
</evidence>
<name>A0ABS6G0T5_9FIRM</name>
<evidence type="ECO:0000259" key="8">
    <source>
        <dbReference type="PROSITE" id="PS50893"/>
    </source>
</evidence>
<dbReference type="InterPro" id="IPR017871">
    <property type="entry name" value="ABC_transporter-like_CS"/>
</dbReference>
<dbReference type="Pfam" id="PF00005">
    <property type="entry name" value="ABC_tran"/>
    <property type="match status" value="1"/>
</dbReference>
<evidence type="ECO:0000313" key="10">
    <source>
        <dbReference type="Proteomes" id="UP000779508"/>
    </source>
</evidence>
<evidence type="ECO:0000256" key="5">
    <source>
        <dbReference type="ARBA" id="ARBA00022741"/>
    </source>
</evidence>
<keyword evidence="7" id="KW-0472">Membrane</keyword>
<dbReference type="PROSITE" id="PS00211">
    <property type="entry name" value="ABC_TRANSPORTER_1"/>
    <property type="match status" value="1"/>
</dbReference>